<dbReference type="SUPFAM" id="SSF47473">
    <property type="entry name" value="EF-hand"/>
    <property type="match status" value="1"/>
</dbReference>
<feature type="compositionally biased region" description="Basic and acidic residues" evidence="8">
    <location>
        <begin position="346"/>
        <end position="360"/>
    </location>
</feature>
<dbReference type="Gene3D" id="3.30.230.10">
    <property type="match status" value="1"/>
</dbReference>
<keyword evidence="2" id="KW-0677">Repeat</keyword>
<dbReference type="SUPFAM" id="SSF54211">
    <property type="entry name" value="Ribosomal protein S5 domain 2-like"/>
    <property type="match status" value="1"/>
</dbReference>
<dbReference type="InterPro" id="IPR000754">
    <property type="entry name" value="Ribosomal_uS9"/>
</dbReference>
<feature type="domain" description="EF-hand" evidence="9">
    <location>
        <begin position="1033"/>
        <end position="1068"/>
    </location>
</feature>
<dbReference type="CDD" id="cd00051">
    <property type="entry name" value="EFh"/>
    <property type="match status" value="1"/>
</dbReference>
<feature type="region of interest" description="Disordered" evidence="8">
    <location>
        <begin position="309"/>
        <end position="377"/>
    </location>
</feature>
<dbReference type="PROSITE" id="PS00018">
    <property type="entry name" value="EF_HAND_1"/>
    <property type="match status" value="1"/>
</dbReference>
<dbReference type="GO" id="GO:1990904">
    <property type="term" value="C:ribonucleoprotein complex"/>
    <property type="evidence" value="ECO:0007669"/>
    <property type="project" value="UniProtKB-KW"/>
</dbReference>
<dbReference type="GO" id="GO:0006412">
    <property type="term" value="P:translation"/>
    <property type="evidence" value="ECO:0007669"/>
    <property type="project" value="InterPro"/>
</dbReference>
<dbReference type="Proteomes" id="UP000054826">
    <property type="component" value="Unassembled WGS sequence"/>
</dbReference>
<dbReference type="InterPro" id="IPR050403">
    <property type="entry name" value="Myosin_RLC"/>
</dbReference>
<evidence type="ECO:0000256" key="4">
    <source>
        <dbReference type="ARBA" id="ARBA00022980"/>
    </source>
</evidence>
<dbReference type="Pfam" id="PF00380">
    <property type="entry name" value="Ribosomal_S9"/>
    <property type="match status" value="1"/>
</dbReference>
<keyword evidence="3" id="KW-0106">Calcium</keyword>
<dbReference type="PANTHER" id="PTHR23049">
    <property type="entry name" value="MYOSIN REGULATORY LIGHT CHAIN 2"/>
    <property type="match status" value="1"/>
</dbReference>
<dbReference type="AlphaFoldDB" id="A0A0V1IW01"/>
<feature type="coiled-coil region" evidence="7">
    <location>
        <begin position="396"/>
        <end position="430"/>
    </location>
</feature>
<protein>
    <submittedName>
        <fullName evidence="10">Putative myosin regulatory light chain</fullName>
    </submittedName>
</protein>
<evidence type="ECO:0000256" key="6">
    <source>
        <dbReference type="ARBA" id="ARBA00062955"/>
    </source>
</evidence>
<dbReference type="Gene3D" id="1.10.238.10">
    <property type="entry name" value="EF-hand"/>
    <property type="match status" value="2"/>
</dbReference>
<keyword evidence="5" id="KW-0687">Ribonucleoprotein</keyword>
<gene>
    <name evidence="10" type="primary">mlc-4</name>
    <name evidence="10" type="ORF">T4C_12504</name>
</gene>
<evidence type="ECO:0000313" key="11">
    <source>
        <dbReference type="Proteomes" id="UP000054826"/>
    </source>
</evidence>
<dbReference type="Pfam" id="PF13499">
    <property type="entry name" value="EF-hand_7"/>
    <property type="match status" value="1"/>
</dbReference>
<evidence type="ECO:0000256" key="1">
    <source>
        <dbReference type="ARBA" id="ARBA00022723"/>
    </source>
</evidence>
<evidence type="ECO:0000256" key="8">
    <source>
        <dbReference type="SAM" id="MobiDB-lite"/>
    </source>
</evidence>
<keyword evidence="7" id="KW-0175">Coiled coil</keyword>
<dbReference type="InterPro" id="IPR018247">
    <property type="entry name" value="EF_Hand_1_Ca_BS"/>
</dbReference>
<name>A0A0V1IW01_TRIPS</name>
<dbReference type="InterPro" id="IPR011992">
    <property type="entry name" value="EF-hand-dom_pair"/>
</dbReference>
<feature type="domain" description="EF-hand" evidence="9">
    <location>
        <begin position="1102"/>
        <end position="1137"/>
    </location>
</feature>
<feature type="compositionally biased region" description="Acidic residues" evidence="8">
    <location>
        <begin position="309"/>
        <end position="322"/>
    </location>
</feature>
<evidence type="ECO:0000259" key="9">
    <source>
        <dbReference type="PROSITE" id="PS50222"/>
    </source>
</evidence>
<dbReference type="InterPro" id="IPR014721">
    <property type="entry name" value="Ribsml_uS5_D2-typ_fold_subgr"/>
</dbReference>
<evidence type="ECO:0000256" key="7">
    <source>
        <dbReference type="SAM" id="Coils"/>
    </source>
</evidence>
<dbReference type="InterPro" id="IPR020568">
    <property type="entry name" value="Ribosomal_Su5_D2-typ_SF"/>
</dbReference>
<evidence type="ECO:0000313" key="10">
    <source>
        <dbReference type="EMBL" id="KRZ26807.1"/>
    </source>
</evidence>
<organism evidence="10 11">
    <name type="scientific">Trichinella pseudospiralis</name>
    <name type="common">Parasitic roundworm</name>
    <dbReference type="NCBI Taxonomy" id="6337"/>
    <lineage>
        <taxon>Eukaryota</taxon>
        <taxon>Metazoa</taxon>
        <taxon>Ecdysozoa</taxon>
        <taxon>Nematoda</taxon>
        <taxon>Enoplea</taxon>
        <taxon>Dorylaimia</taxon>
        <taxon>Trichinellida</taxon>
        <taxon>Trichinellidae</taxon>
        <taxon>Trichinella</taxon>
    </lineage>
</organism>
<dbReference type="GO" id="GO:0002119">
    <property type="term" value="P:nematode larval development"/>
    <property type="evidence" value="ECO:0007669"/>
    <property type="project" value="UniProtKB-ARBA"/>
</dbReference>
<dbReference type="EMBL" id="JYDV01000175">
    <property type="protein sequence ID" value="KRZ26807.1"/>
    <property type="molecule type" value="Genomic_DNA"/>
</dbReference>
<dbReference type="SMART" id="SM00054">
    <property type="entry name" value="EFh"/>
    <property type="match status" value="2"/>
</dbReference>
<dbReference type="GO" id="GO:0003735">
    <property type="term" value="F:structural constituent of ribosome"/>
    <property type="evidence" value="ECO:0007669"/>
    <property type="project" value="InterPro"/>
</dbReference>
<proteinExistence type="predicted"/>
<dbReference type="PROSITE" id="PS50222">
    <property type="entry name" value="EF_HAND_2"/>
    <property type="match status" value="2"/>
</dbReference>
<sequence length="1175" mass="133863">MNEMRIELSMAAGSIVVHFYYSFGTSERKFICVSMRSTVASVKLKERKETRFPIHHEISKRNLRPQRSLPLVSNIQQAKNSMRALSRDGPPTAHVVPRPSLPFHYGSSNGLNCGFMNGVPAVSAAADAYKAELRFGLAASTPSLCQMQNFYGSSNRLNFELPPPSISYNPVTGANVVHAASVNCLDAQRRVELLESKVGYLESLIPKQADGDLHYGQALTRQPLTQQPSIRGTWCRAPFHSEYDRPAHGEDAMVCALRRELANLKERQLSTVNSQMRLMNLEKNSLLACMQSLEMKQELERSTYSIYEEEENEDNDVDDDDDQHDKHDRKEKSAKADKDDDDDGNEERKTVNQIQEKDGFKLSQLHRKNHRPDLKGQPHFWADRYHQLKLKFKEKMNENYKELKSARGEIDLLKAELKILDAELQLCTDNSFKDANFGNTKGEYLLPQKCFKDIKQCRKMTEQLVKVYKSIADNDQPDLDALLGIDTDMQIFVEKKHSKNEELAEKTTDWSAVVEEMKNNLQSLFSLTCEIYAMKVANSLGTSKMRCVQSQKGENLSLSIAKMIYIFNNFSMAVVNRYVVKTVRLKVISRRLNSAADEGVKEFPDKLNIQPLSKSFVSSGKMVKISKAMAAYLKNASDRKKKMDIEIEKYELGKRHLANMMGFDADAITKEDIDKAIRYLFPSGLFSLKSRPIMKHPDELFPRIKNAEFGTDGRPFHFLFYTLNASFYQIMFDCAEKTDALQRYEETQLRQGKLSSEETRLDTTGTEWISREQLQTMLSENVSEVQYERFLSAMNHLTDQSCSLREKDFIMKFRCRMCDEATTLLTFSTPEVLYDECNRKYAVAVGRRRKHSATVKLYANGTGKFSVDNLELCDFFSQESRAVMLTPFLTAECLGMYDVVAKTTGGGESTKAGAVRHGIALALCAFVSEETKMKLRLNGLLTADRRRHERKKVAQPGARPSVDALVSKRREKKSTFAVVIGISKFVTHMLDILSTSRGNCLQDGMASRVNRKGLNRKRFQRATSNIFAMFSQGQIQEFKEAFNMIDQNRDGFIDKEDLHDMFASLGKDVSDDVLDSMINESPGTINFTVFLTLFGEKMTGTDPEEVIRNAFQCFDEEGTGYIEEGYLRELLTTMGDRYTNEQVDELFKDAPIKNSLFNYIEFARMLKHGTMDKDD</sequence>
<dbReference type="GO" id="GO:0005509">
    <property type="term" value="F:calcium ion binding"/>
    <property type="evidence" value="ECO:0007669"/>
    <property type="project" value="InterPro"/>
</dbReference>
<evidence type="ECO:0000256" key="2">
    <source>
        <dbReference type="ARBA" id="ARBA00022737"/>
    </source>
</evidence>
<evidence type="ECO:0000256" key="5">
    <source>
        <dbReference type="ARBA" id="ARBA00023274"/>
    </source>
</evidence>
<accession>A0A0V1IW01</accession>
<evidence type="ECO:0000256" key="3">
    <source>
        <dbReference type="ARBA" id="ARBA00022837"/>
    </source>
</evidence>
<keyword evidence="1" id="KW-0479">Metal-binding</keyword>
<comment type="caution">
    <text evidence="10">The sequence shown here is derived from an EMBL/GenBank/DDBJ whole genome shotgun (WGS) entry which is preliminary data.</text>
</comment>
<comment type="subunit">
    <text evidence="6">Myosin is a hexamer of 2 heavy chains and 4 light chains (two regulatory light chains and two essential light chains).</text>
</comment>
<reference evidence="10 11" key="1">
    <citation type="submission" date="2015-01" db="EMBL/GenBank/DDBJ databases">
        <title>Evolution of Trichinella species and genotypes.</title>
        <authorList>
            <person name="Korhonen P.K."/>
            <person name="Edoardo P."/>
            <person name="Giuseppe L.R."/>
            <person name="Gasser R.B."/>
        </authorList>
    </citation>
    <scope>NUCLEOTIDE SEQUENCE [LARGE SCALE GENOMIC DNA]</scope>
    <source>
        <strain evidence="10">ISS176</strain>
    </source>
</reference>
<dbReference type="FunFam" id="1.10.238.10:FF:000007">
    <property type="entry name" value="Putative myosin regulatory light chain sqh"/>
    <property type="match status" value="1"/>
</dbReference>
<feature type="compositionally biased region" description="Basic and acidic residues" evidence="8">
    <location>
        <begin position="323"/>
        <end position="338"/>
    </location>
</feature>
<dbReference type="InterPro" id="IPR002048">
    <property type="entry name" value="EF_hand_dom"/>
</dbReference>
<dbReference type="GO" id="GO:0005840">
    <property type="term" value="C:ribosome"/>
    <property type="evidence" value="ECO:0007669"/>
    <property type="project" value="UniProtKB-KW"/>
</dbReference>
<keyword evidence="4" id="KW-0689">Ribosomal protein</keyword>